<reference evidence="2 3" key="1">
    <citation type="submission" date="2019-04" db="EMBL/GenBank/DDBJ databases">
        <title>Comparative genomics and transcriptomics to analyze fruiting body development in filamentous ascomycetes.</title>
        <authorList>
            <consortium name="DOE Joint Genome Institute"/>
            <person name="Lutkenhaus R."/>
            <person name="Traeger S."/>
            <person name="Breuer J."/>
            <person name="Kuo A."/>
            <person name="Lipzen A."/>
            <person name="Pangilinan J."/>
            <person name="Dilworth D."/>
            <person name="Sandor L."/>
            <person name="Poggeler S."/>
            <person name="Barry K."/>
            <person name="Grigoriev I.V."/>
            <person name="Nowrousian M."/>
        </authorList>
    </citation>
    <scope>NUCLEOTIDE SEQUENCE [LARGE SCALE GENOMIC DNA]</scope>
    <source>
        <strain evidence="2 3">CBS 389.68</strain>
    </source>
</reference>
<organism evidence="2 3">
    <name type="scientific">Ascodesmis nigricans</name>
    <dbReference type="NCBI Taxonomy" id="341454"/>
    <lineage>
        <taxon>Eukaryota</taxon>
        <taxon>Fungi</taxon>
        <taxon>Dikarya</taxon>
        <taxon>Ascomycota</taxon>
        <taxon>Pezizomycotina</taxon>
        <taxon>Pezizomycetes</taxon>
        <taxon>Pezizales</taxon>
        <taxon>Ascodesmidaceae</taxon>
        <taxon>Ascodesmis</taxon>
    </lineage>
</organism>
<protein>
    <submittedName>
        <fullName evidence="2">Uncharacterized protein</fullName>
    </submittedName>
</protein>
<sequence length="698" mass="79528">MPERSEFKRVINVLSFWILSCGPFRRPAKRPVVESAPYPEIPERKGAGTRAWFRRRMQMRERFARRWSEGFRGGVDEDIELSGGVWEEKGKEMDNMPFASVDVGEKTNRSDVGKTAMEKKVAERTEEVRQVEEINDEPPVVKNITEAHLQGTEKRNIKSLKIVTSNLTRPELLSSTSLPSPLKSTSAEIYIHPSLSTPQFHTFPASTSPRPSSRHSTVPLCRSDSPPCARNSILRPVPLDMMYGNTSDLAPALLTSQTTFRPRYYHRHRALTHARIVHQHVFDLFTRADENQNCAIQVHEFHDSTLPLTAPPKNKFQHIREKRRARKQQRRREIGRQHPWYSEIVLTPYRFNSQSSMHNYFRTNMGPVSWRAGSDETLGSSGSICGGFEATTIDEKDEAKSGLWDDVFEIKSSSTASVSPQNPVSPNAKNINLSFFSIPSSPAKLPAPLSPTSPITAPSIRPLSLATQKCSWVVQEMTWMTAPIPTVHERKQVAKDIWRRKQTARCCFGGEDWGLWRMENFVDGHALVKSEGSEMKGDGKQVDDVLGPLWRSSTEVADEMEDGGRKESRRAPSCVSTKPTRLTLDLPDMEHAPAPKQVTAPLYLHRSDTLQKTANKNDDDDSFLTLETSLDAPSDTYSSLWEHCDDGFADGDEDIVEWIALIKEVEDLGVLDEEVIRRKWREWRAWKKRWKKKWREKV</sequence>
<accession>A0A4S2MZD1</accession>
<dbReference type="PROSITE" id="PS51257">
    <property type="entry name" value="PROKAR_LIPOPROTEIN"/>
    <property type="match status" value="1"/>
</dbReference>
<evidence type="ECO:0000313" key="2">
    <source>
        <dbReference type="EMBL" id="TGZ82067.1"/>
    </source>
</evidence>
<dbReference type="AlphaFoldDB" id="A0A4S2MZD1"/>
<evidence type="ECO:0000313" key="3">
    <source>
        <dbReference type="Proteomes" id="UP000298138"/>
    </source>
</evidence>
<keyword evidence="3" id="KW-1185">Reference proteome</keyword>
<name>A0A4S2MZD1_9PEZI</name>
<dbReference type="Proteomes" id="UP000298138">
    <property type="component" value="Unassembled WGS sequence"/>
</dbReference>
<feature type="region of interest" description="Disordered" evidence="1">
    <location>
        <begin position="202"/>
        <end position="224"/>
    </location>
</feature>
<gene>
    <name evidence="2" type="ORF">EX30DRAFT_339967</name>
</gene>
<dbReference type="InParanoid" id="A0A4S2MZD1"/>
<evidence type="ECO:0000256" key="1">
    <source>
        <dbReference type="SAM" id="MobiDB-lite"/>
    </source>
</evidence>
<feature type="region of interest" description="Disordered" evidence="1">
    <location>
        <begin position="556"/>
        <end position="579"/>
    </location>
</feature>
<proteinExistence type="predicted"/>
<feature type="compositionally biased region" description="Low complexity" evidence="1">
    <location>
        <begin position="206"/>
        <end position="217"/>
    </location>
</feature>
<dbReference type="EMBL" id="ML220116">
    <property type="protein sequence ID" value="TGZ82067.1"/>
    <property type="molecule type" value="Genomic_DNA"/>
</dbReference>